<feature type="domain" description="Multidrug resistance protein MdtA-like C-terminal permuted SH3" evidence="9">
    <location>
        <begin position="315"/>
        <end position="371"/>
    </location>
</feature>
<dbReference type="Gene3D" id="6.10.140.1990">
    <property type="match status" value="1"/>
</dbReference>
<evidence type="ECO:0000256" key="2">
    <source>
        <dbReference type="ARBA" id="ARBA00009477"/>
    </source>
</evidence>
<dbReference type="Gene3D" id="2.40.30.170">
    <property type="match status" value="1"/>
</dbReference>
<protein>
    <submittedName>
        <fullName evidence="10">ABC transporter substrate-binding protein</fullName>
    </submittedName>
</protein>
<keyword evidence="6" id="KW-0472">Membrane</keyword>
<dbReference type="Pfam" id="PF25967">
    <property type="entry name" value="RND-MFP_C"/>
    <property type="match status" value="1"/>
</dbReference>
<feature type="transmembrane region" description="Helical" evidence="6">
    <location>
        <begin position="7"/>
        <end position="24"/>
    </location>
</feature>
<dbReference type="Gene3D" id="2.40.420.20">
    <property type="match status" value="1"/>
</dbReference>
<dbReference type="InterPro" id="IPR058625">
    <property type="entry name" value="MdtA-like_BSH"/>
</dbReference>
<dbReference type="Pfam" id="PF25876">
    <property type="entry name" value="HH_MFP_RND"/>
    <property type="match status" value="1"/>
</dbReference>
<dbReference type="PANTHER" id="PTHR30469:SF33">
    <property type="entry name" value="SLR1207 PROTEIN"/>
    <property type="match status" value="1"/>
</dbReference>
<evidence type="ECO:0000256" key="4">
    <source>
        <dbReference type="ARBA" id="ARBA00023054"/>
    </source>
</evidence>
<dbReference type="PRINTS" id="PR01490">
    <property type="entry name" value="RTXTOXIND"/>
</dbReference>
<dbReference type="PANTHER" id="PTHR30469">
    <property type="entry name" value="MULTIDRUG RESISTANCE PROTEIN MDTA"/>
    <property type="match status" value="1"/>
</dbReference>
<dbReference type="GO" id="GO:1990195">
    <property type="term" value="C:macrolide transmembrane transporter complex"/>
    <property type="evidence" value="ECO:0007669"/>
    <property type="project" value="InterPro"/>
</dbReference>
<dbReference type="Pfam" id="PF25917">
    <property type="entry name" value="BSH_RND"/>
    <property type="match status" value="1"/>
</dbReference>
<reference evidence="10 11" key="1">
    <citation type="submission" date="2014-07" db="EMBL/GenBank/DDBJ databases">
        <title>Chaperone-usher fimbriae in a diverse selection of Gallibacterium genomes.</title>
        <authorList>
            <person name="Kudirkiene E."/>
            <person name="Bager R.J."/>
            <person name="Johnson T.J."/>
            <person name="Bojesen A.M."/>
        </authorList>
    </citation>
    <scope>NUCLEOTIDE SEQUENCE [LARGE SCALE GENOMIC DNA]</scope>
    <source>
        <strain evidence="10 11">4895</strain>
    </source>
</reference>
<dbReference type="NCBIfam" id="TIGR01730">
    <property type="entry name" value="RND_mfp"/>
    <property type="match status" value="1"/>
</dbReference>
<evidence type="ECO:0000313" key="11">
    <source>
        <dbReference type="Proteomes" id="UP000030554"/>
    </source>
</evidence>
<dbReference type="EMBL" id="JPJQ01000001">
    <property type="protein sequence ID" value="KGQ64058.1"/>
    <property type="molecule type" value="Genomic_DNA"/>
</dbReference>
<dbReference type="InterPro" id="IPR058624">
    <property type="entry name" value="MdtA-like_HH"/>
</dbReference>
<evidence type="ECO:0000259" key="8">
    <source>
        <dbReference type="Pfam" id="PF25917"/>
    </source>
</evidence>
<evidence type="ECO:0000256" key="5">
    <source>
        <dbReference type="SAM" id="Coils"/>
    </source>
</evidence>
<dbReference type="GO" id="GO:1990961">
    <property type="term" value="P:xenobiotic detoxification by transmembrane export across the plasma membrane"/>
    <property type="evidence" value="ECO:0007669"/>
    <property type="project" value="InterPro"/>
</dbReference>
<organism evidence="10 11">
    <name type="scientific">Gallibacterium anatis 4895</name>
    <dbReference type="NCBI Taxonomy" id="1396510"/>
    <lineage>
        <taxon>Bacteria</taxon>
        <taxon>Pseudomonadati</taxon>
        <taxon>Pseudomonadota</taxon>
        <taxon>Gammaproteobacteria</taxon>
        <taxon>Pasteurellales</taxon>
        <taxon>Pasteurellaceae</taxon>
        <taxon>Gallibacterium</taxon>
    </lineage>
</organism>
<evidence type="ECO:0000256" key="3">
    <source>
        <dbReference type="ARBA" id="ARBA00022448"/>
    </source>
</evidence>
<dbReference type="InterPro" id="IPR030190">
    <property type="entry name" value="MacA_alpha-hairpin_sf"/>
</dbReference>
<proteinExistence type="inferred from homology"/>
<evidence type="ECO:0000259" key="9">
    <source>
        <dbReference type="Pfam" id="PF25967"/>
    </source>
</evidence>
<accession>A0A0A3A3W7</accession>
<keyword evidence="3" id="KW-0813">Transport</keyword>
<dbReference type="InterPro" id="IPR058627">
    <property type="entry name" value="MdtA-like_C"/>
</dbReference>
<dbReference type="GO" id="GO:0015562">
    <property type="term" value="F:efflux transmembrane transporter activity"/>
    <property type="evidence" value="ECO:0007669"/>
    <property type="project" value="InterPro"/>
</dbReference>
<comment type="similarity">
    <text evidence="2">Belongs to the membrane fusion protein (MFP) (TC 8.A.1) family.</text>
</comment>
<comment type="subcellular location">
    <subcellularLocation>
        <location evidence="1">Cell envelope</location>
    </subcellularLocation>
</comment>
<keyword evidence="6" id="KW-1133">Transmembrane helix</keyword>
<sequence>MTFTKKRILGITVALIILAAIYYFNLQSQPKTTYLTETAKYSDIQQTVVATGTVRSSNRVEVGARVSGKVEKILVKLGQKVKKGELIAELDSITQENTLNSAQAQLAAYKAQLAAAQTAYRVANSNFQRIAKLYKRKASSLDDYENAQNNLDSAKANVEQIQAQIKQSEIEVNTAATNLNYTKITSPIDGAVISIPVSVGQTVNANQTTPTIIQVADLDTMLIKPEISEGDITKIKSGMKVQFTTLAEPDEIYQAEIASVDPALTTLTDNEYSESVSDTNAIYYYANVLVPNPEHKLQIGMTTQNTIITAQKQHVLVVPTLAIQKRNGQNSVQILDGDKVVEKVVQIGLHDDINTEILSGLNEGDNVILSQSSTNEAASVKVRTPRMM</sequence>
<evidence type="ECO:0000256" key="1">
    <source>
        <dbReference type="ARBA" id="ARBA00004196"/>
    </source>
</evidence>
<name>A0A0A3A3W7_9PAST</name>
<dbReference type="RefSeq" id="WP_039162314.1">
    <property type="nucleotide sequence ID" value="NZ_JPJQ01000001.1"/>
</dbReference>
<keyword evidence="4 5" id="KW-0175">Coiled coil</keyword>
<keyword evidence="6" id="KW-0812">Transmembrane</keyword>
<dbReference type="GO" id="GO:0019898">
    <property type="term" value="C:extrinsic component of membrane"/>
    <property type="evidence" value="ECO:0007669"/>
    <property type="project" value="InterPro"/>
</dbReference>
<comment type="caution">
    <text evidence="10">The sequence shown here is derived from an EMBL/GenBank/DDBJ whole genome shotgun (WGS) entry which is preliminary data.</text>
</comment>
<gene>
    <name evidence="10" type="ORF">IO48_00140</name>
</gene>
<dbReference type="Proteomes" id="UP000030554">
    <property type="component" value="Unassembled WGS sequence"/>
</dbReference>
<feature type="domain" description="Multidrug resistance protein MdtA-like alpha-helical hairpin" evidence="7">
    <location>
        <begin position="105"/>
        <end position="182"/>
    </location>
</feature>
<dbReference type="SUPFAM" id="SSF111369">
    <property type="entry name" value="HlyD-like secretion proteins"/>
    <property type="match status" value="1"/>
</dbReference>
<dbReference type="AlphaFoldDB" id="A0A0A3A3W7"/>
<feature type="domain" description="Multidrug resistance protein MdtA-like barrel-sandwich hybrid" evidence="8">
    <location>
        <begin position="58"/>
        <end position="213"/>
    </location>
</feature>
<dbReference type="GO" id="GO:1990281">
    <property type="term" value="C:efflux pump complex"/>
    <property type="evidence" value="ECO:0007669"/>
    <property type="project" value="TreeGrafter"/>
</dbReference>
<dbReference type="GO" id="GO:0030313">
    <property type="term" value="C:cell envelope"/>
    <property type="evidence" value="ECO:0007669"/>
    <property type="project" value="UniProtKB-SubCell"/>
</dbReference>
<dbReference type="InterPro" id="IPR006143">
    <property type="entry name" value="RND_pump_MFP"/>
</dbReference>
<dbReference type="Gene3D" id="2.40.50.100">
    <property type="match status" value="1"/>
</dbReference>
<evidence type="ECO:0000313" key="10">
    <source>
        <dbReference type="EMBL" id="KGQ64058.1"/>
    </source>
</evidence>
<evidence type="ECO:0000256" key="6">
    <source>
        <dbReference type="SAM" id="Phobius"/>
    </source>
</evidence>
<feature type="coiled-coil region" evidence="5">
    <location>
        <begin position="99"/>
        <end position="178"/>
    </location>
</feature>
<evidence type="ECO:0000259" key="7">
    <source>
        <dbReference type="Pfam" id="PF25876"/>
    </source>
</evidence>